<keyword evidence="2" id="KW-1185">Reference proteome</keyword>
<proteinExistence type="predicted"/>
<comment type="caution">
    <text evidence="1">The sequence shown here is derived from an EMBL/GenBank/DDBJ whole genome shotgun (WGS) entry which is preliminary data.</text>
</comment>
<protein>
    <submittedName>
        <fullName evidence="1">Uncharacterized protein</fullName>
    </submittedName>
</protein>
<dbReference type="AlphaFoldDB" id="A0A0D2JL42"/>
<dbReference type="EMBL" id="ARQD01000003">
    <property type="protein sequence ID" value="KIX85088.1"/>
    <property type="molecule type" value="Genomic_DNA"/>
</dbReference>
<sequence length="107" mass="12309">MRQIHNIIYTLALLSAILVPSYLICSDNITISPFTYSLISTMAQRPHSPIALILQSRLDGNEFSDQDIINAYKKYKNLESNNQYLSITRTLLLNILRDRPRLAKELD</sequence>
<dbReference type="Proteomes" id="UP000032214">
    <property type="component" value="Unassembled WGS sequence"/>
</dbReference>
<name>A0A0D2JL42_9BACT</name>
<organism evidence="1 2">
    <name type="scientific">candidate division TM6 bacterium JCVI TM6SC1</name>
    <dbReference type="NCBI Taxonomy" id="1306947"/>
    <lineage>
        <taxon>Bacteria</taxon>
        <taxon>Candidatus Babelota</taxon>
        <taxon>Vermiphilus</taxon>
    </lineage>
</organism>
<gene>
    <name evidence="1" type="ORF">J120_04130</name>
</gene>
<evidence type="ECO:0000313" key="1">
    <source>
        <dbReference type="EMBL" id="KIX85088.1"/>
    </source>
</evidence>
<accession>A0A0D2JL42</accession>
<reference evidence="1 2" key="1">
    <citation type="journal article" date="2013" name="Proc. Natl. Acad. Sci. U.S.A.">
        <title>Candidate phylum TM6 genome recovered from a hospital sink biofilm provides genomic insights into this uncultivated phylum.</title>
        <authorList>
            <person name="McLean J.S."/>
            <person name="Lombardo M.J."/>
            <person name="Badger J.H."/>
            <person name="Edlund A."/>
            <person name="Novotny M."/>
            <person name="Yee-Greenbaum J."/>
            <person name="Vyahhi N."/>
            <person name="Hall A.P."/>
            <person name="Yang Y."/>
            <person name="Dupont C.L."/>
            <person name="Ziegler M.G."/>
            <person name="Chitsaz H."/>
            <person name="Allen A.E."/>
            <person name="Yooseph S."/>
            <person name="Tesler G."/>
            <person name="Pevzner P.A."/>
            <person name="Friedman R.M."/>
            <person name="Nealson K.H."/>
            <person name="Venter J.C."/>
            <person name="Lasken R.S."/>
        </authorList>
    </citation>
    <scope>NUCLEOTIDE SEQUENCE [LARGE SCALE GENOMIC DNA]</scope>
    <source>
        <strain evidence="1 2">TM6SC1</strain>
    </source>
</reference>
<evidence type="ECO:0000313" key="2">
    <source>
        <dbReference type="Proteomes" id="UP000032214"/>
    </source>
</evidence>